<comment type="caution">
    <text evidence="2">The sequence shown here is derived from an EMBL/GenBank/DDBJ whole genome shotgun (WGS) entry which is preliminary data.</text>
</comment>
<dbReference type="Pfam" id="PF11625">
    <property type="entry name" value="DUF3253"/>
    <property type="match status" value="1"/>
</dbReference>
<keyword evidence="3" id="KW-1185">Reference proteome</keyword>
<sequence>MTPEDDRIAETLMALARARGTDKTFCPSEAARRLSDDWRPLMEDVRRVAATLPLRATRGGAQVDLRDPGGPVRLSLDPDARSRA</sequence>
<dbReference type="InterPro" id="IPR036388">
    <property type="entry name" value="WH-like_DNA-bd_sf"/>
</dbReference>
<dbReference type="Proteomes" id="UP000019063">
    <property type="component" value="Unassembled WGS sequence"/>
</dbReference>
<dbReference type="InterPro" id="IPR036390">
    <property type="entry name" value="WH_DNA-bd_sf"/>
</dbReference>
<dbReference type="EMBL" id="AQQW01000013">
    <property type="protein sequence ID" value="ETW11341.1"/>
    <property type="molecule type" value="Genomic_DNA"/>
</dbReference>
<evidence type="ECO:0008006" key="4">
    <source>
        <dbReference type="Google" id="ProtNLM"/>
    </source>
</evidence>
<dbReference type="RefSeq" id="WP_043846506.1">
    <property type="nucleotide sequence ID" value="NZ_AQQW01000013.1"/>
</dbReference>
<evidence type="ECO:0000313" key="2">
    <source>
        <dbReference type="EMBL" id="ETW11341.1"/>
    </source>
</evidence>
<reference evidence="2 3" key="1">
    <citation type="journal article" date="2014" name="Antonie Van Leeuwenhoek">
        <title>Roseivivax atlanticus sp. nov., isolated from surface seawater of the Atlantic Ocean.</title>
        <authorList>
            <person name="Li G."/>
            <person name="Lai Q."/>
            <person name="Liu X."/>
            <person name="Sun F."/>
            <person name="Shao Z."/>
        </authorList>
    </citation>
    <scope>NUCLEOTIDE SEQUENCE [LARGE SCALE GENOMIC DNA]</scope>
    <source>
        <strain evidence="2 3">22II-s10s</strain>
    </source>
</reference>
<evidence type="ECO:0000313" key="3">
    <source>
        <dbReference type="Proteomes" id="UP000019063"/>
    </source>
</evidence>
<dbReference type="InterPro" id="IPR021660">
    <property type="entry name" value="DUF3253"/>
</dbReference>
<evidence type="ECO:0000256" key="1">
    <source>
        <dbReference type="SAM" id="MobiDB-lite"/>
    </source>
</evidence>
<feature type="region of interest" description="Disordered" evidence="1">
    <location>
        <begin position="61"/>
        <end position="84"/>
    </location>
</feature>
<accession>W4HGR0</accession>
<dbReference type="AlphaFoldDB" id="W4HGR0"/>
<organism evidence="2 3">
    <name type="scientific">Roseivivax marinus</name>
    <dbReference type="NCBI Taxonomy" id="1379903"/>
    <lineage>
        <taxon>Bacteria</taxon>
        <taxon>Pseudomonadati</taxon>
        <taxon>Pseudomonadota</taxon>
        <taxon>Alphaproteobacteria</taxon>
        <taxon>Rhodobacterales</taxon>
        <taxon>Roseobacteraceae</taxon>
        <taxon>Roseivivax</taxon>
    </lineage>
</organism>
<proteinExistence type="predicted"/>
<name>W4HGR0_9RHOB</name>
<gene>
    <name evidence="2" type="ORF">ATO8_17775</name>
</gene>
<dbReference type="STRING" id="1379903.ATO8_17775"/>
<protein>
    <recommendedName>
        <fullName evidence="4">S-adenosylmethionine tRNA ribosyltransferase</fullName>
    </recommendedName>
</protein>
<dbReference type="SUPFAM" id="SSF46785">
    <property type="entry name" value="Winged helix' DNA-binding domain"/>
    <property type="match status" value="1"/>
</dbReference>
<dbReference type="Gene3D" id="1.10.10.10">
    <property type="entry name" value="Winged helix-like DNA-binding domain superfamily/Winged helix DNA-binding domain"/>
    <property type="match status" value="1"/>
</dbReference>
<dbReference type="eggNOG" id="ENOG50335W5">
    <property type="taxonomic scope" value="Bacteria"/>
</dbReference>